<sequence length="216" mass="24157">MTNKGTTLAVLTGDIVNSTKLNVAQFDTLLHRLKEIQSWISQANAGNTHSIRRGDEFQTVIYDPANALRYVLLYRVGIKALGKAFDCRISFAIARNEGTRELVDESMGEAFIRSGRGLKTLKSEFVYFDSDRSELVAQFSLLLKYLDWQLSSLTSRQCEVLLPMLQHEDSLSVSELADTLNIAVATASKSLKSSGWPLIQALREQFYTQVAETLDV</sequence>
<dbReference type="OrthoDB" id="7064118at2"/>
<evidence type="ECO:0000313" key="1">
    <source>
        <dbReference type="EMBL" id="SHH24213.1"/>
    </source>
</evidence>
<evidence type="ECO:0008006" key="3">
    <source>
        <dbReference type="Google" id="ProtNLM"/>
    </source>
</evidence>
<dbReference type="EMBL" id="FQWD01000007">
    <property type="protein sequence ID" value="SHH24213.1"/>
    <property type="molecule type" value="Genomic_DNA"/>
</dbReference>
<evidence type="ECO:0000313" key="2">
    <source>
        <dbReference type="Proteomes" id="UP000184520"/>
    </source>
</evidence>
<dbReference type="STRING" id="634436.SAMN05216361_4138"/>
<dbReference type="RefSeq" id="WP_073325073.1">
    <property type="nucleotide sequence ID" value="NZ_FQWD01000007.1"/>
</dbReference>
<keyword evidence="2" id="KW-1185">Reference proteome</keyword>
<accession>A0A1M5REH1</accession>
<gene>
    <name evidence="1" type="ORF">SAMN05216361_4138</name>
</gene>
<proteinExistence type="predicted"/>
<name>A0A1M5REH1_9ALTE</name>
<protein>
    <recommendedName>
        <fullName evidence="3">SatD family (SatD)</fullName>
    </recommendedName>
</protein>
<reference evidence="2" key="1">
    <citation type="submission" date="2016-11" db="EMBL/GenBank/DDBJ databases">
        <authorList>
            <person name="Varghese N."/>
            <person name="Submissions S."/>
        </authorList>
    </citation>
    <scope>NUCLEOTIDE SEQUENCE [LARGE SCALE GENOMIC DNA]</scope>
    <source>
        <strain evidence="2">CGMCC 1.8995</strain>
    </source>
</reference>
<dbReference type="Proteomes" id="UP000184520">
    <property type="component" value="Unassembled WGS sequence"/>
</dbReference>
<dbReference type="AlphaFoldDB" id="A0A1M5REH1"/>
<organism evidence="1 2">
    <name type="scientific">Marisediminitalea aggregata</name>
    <dbReference type="NCBI Taxonomy" id="634436"/>
    <lineage>
        <taxon>Bacteria</taxon>
        <taxon>Pseudomonadati</taxon>
        <taxon>Pseudomonadota</taxon>
        <taxon>Gammaproteobacteria</taxon>
        <taxon>Alteromonadales</taxon>
        <taxon>Alteromonadaceae</taxon>
        <taxon>Marisediminitalea</taxon>
    </lineage>
</organism>